<proteinExistence type="predicted"/>
<evidence type="ECO:0000313" key="2">
    <source>
        <dbReference type="Proteomes" id="UP000000845"/>
    </source>
</evidence>
<reference evidence="2" key="1">
    <citation type="submission" date="2009-09" db="EMBL/GenBank/DDBJ databases">
        <title>The complete chromosome of Sebaldella termitidis ATCC 33386.</title>
        <authorList>
            <consortium name="US DOE Joint Genome Institute (JGI-PGF)"/>
            <person name="Lucas S."/>
            <person name="Copeland A."/>
            <person name="Lapidus A."/>
            <person name="Glavina del Rio T."/>
            <person name="Dalin E."/>
            <person name="Tice H."/>
            <person name="Bruce D."/>
            <person name="Goodwin L."/>
            <person name="Pitluck S."/>
            <person name="Kyrpides N."/>
            <person name="Mavromatis K."/>
            <person name="Ivanova N."/>
            <person name="Mikhailova N."/>
            <person name="Sims D."/>
            <person name="Meincke L."/>
            <person name="Brettin T."/>
            <person name="Detter J.C."/>
            <person name="Han C."/>
            <person name="Larimer F."/>
            <person name="Land M."/>
            <person name="Hauser L."/>
            <person name="Markowitz V."/>
            <person name="Cheng J.F."/>
            <person name="Hugenholtz P."/>
            <person name="Woyke T."/>
            <person name="Wu D."/>
            <person name="Eisen J.A."/>
        </authorList>
    </citation>
    <scope>NUCLEOTIDE SEQUENCE [LARGE SCALE GENOMIC DNA]</scope>
    <source>
        <strain evidence="2">ATCC 33386 / NCTC 11300</strain>
    </source>
</reference>
<accession>D1AID3</accession>
<gene>
    <name evidence="1" type="ordered locus">Sterm_1659</name>
</gene>
<name>D1AID3_SEBTE</name>
<sequence length="80" mass="9295">MDEFREKNLLFQFLESIFENNTDNSSINKIEKKLFEKLSTAENTDFEAVTDLIHELCGEIKYSYFLYGILAGNVIEEFSG</sequence>
<dbReference type="HOGENOM" id="CLU_2587739_0_0_0"/>
<keyword evidence="2" id="KW-1185">Reference proteome</keyword>
<protein>
    <submittedName>
        <fullName evidence="1">Uncharacterized protein</fullName>
    </submittedName>
</protein>
<dbReference type="EMBL" id="CP001739">
    <property type="protein sequence ID" value="ACZ08517.1"/>
    <property type="molecule type" value="Genomic_DNA"/>
</dbReference>
<dbReference type="AlphaFoldDB" id="D1AID3"/>
<organism evidence="1 2">
    <name type="scientific">Sebaldella termitidis (strain ATCC 33386 / NCTC 11300)</name>
    <dbReference type="NCBI Taxonomy" id="526218"/>
    <lineage>
        <taxon>Bacteria</taxon>
        <taxon>Fusobacteriati</taxon>
        <taxon>Fusobacteriota</taxon>
        <taxon>Fusobacteriia</taxon>
        <taxon>Fusobacteriales</taxon>
        <taxon>Leptotrichiaceae</taxon>
        <taxon>Sebaldella</taxon>
    </lineage>
</organism>
<dbReference type="RefSeq" id="WP_012861113.1">
    <property type="nucleotide sequence ID" value="NC_013517.1"/>
</dbReference>
<dbReference type="Proteomes" id="UP000000845">
    <property type="component" value="Chromosome"/>
</dbReference>
<evidence type="ECO:0000313" key="1">
    <source>
        <dbReference type="EMBL" id="ACZ08517.1"/>
    </source>
</evidence>
<dbReference type="KEGG" id="str:Sterm_1659"/>
<reference evidence="1 2" key="2">
    <citation type="journal article" date="2010" name="Stand. Genomic Sci.">
        <title>Complete genome sequence of Sebaldella termitidis type strain (NCTC 11300).</title>
        <authorList>
            <person name="Harmon-Smith M."/>
            <person name="Celia L."/>
            <person name="Chertkov O."/>
            <person name="Lapidus A."/>
            <person name="Copeland A."/>
            <person name="Glavina Del Rio T."/>
            <person name="Nolan M."/>
            <person name="Lucas S."/>
            <person name="Tice H."/>
            <person name="Cheng J.F."/>
            <person name="Han C."/>
            <person name="Detter J.C."/>
            <person name="Bruce D."/>
            <person name="Goodwin L."/>
            <person name="Pitluck S."/>
            <person name="Pati A."/>
            <person name="Liolios K."/>
            <person name="Ivanova N."/>
            <person name="Mavromatis K."/>
            <person name="Mikhailova N."/>
            <person name="Chen A."/>
            <person name="Palaniappan K."/>
            <person name="Land M."/>
            <person name="Hauser L."/>
            <person name="Chang Y.J."/>
            <person name="Jeffries C.D."/>
            <person name="Brettin T."/>
            <person name="Goker M."/>
            <person name="Beck B."/>
            <person name="Bristow J."/>
            <person name="Eisen J.A."/>
            <person name="Markowitz V."/>
            <person name="Hugenholtz P."/>
            <person name="Kyrpides N.C."/>
            <person name="Klenk H.P."/>
            <person name="Chen F."/>
        </authorList>
    </citation>
    <scope>NUCLEOTIDE SEQUENCE [LARGE SCALE GENOMIC DNA]</scope>
    <source>
        <strain evidence="2">ATCC 33386 / NCTC 11300</strain>
    </source>
</reference>